<evidence type="ECO:0000259" key="7">
    <source>
        <dbReference type="Pfam" id="PF16177"/>
    </source>
</evidence>
<protein>
    <submittedName>
        <fullName evidence="8">Unannotated protein</fullName>
    </submittedName>
</protein>
<dbReference type="PANTHER" id="PTHR42921:SF1">
    <property type="entry name" value="ACETOACETYL-COA SYNTHETASE"/>
    <property type="match status" value="1"/>
</dbReference>
<dbReference type="AlphaFoldDB" id="A0A6J6FRG4"/>
<evidence type="ECO:0000256" key="4">
    <source>
        <dbReference type="ARBA" id="ARBA00022840"/>
    </source>
</evidence>
<keyword evidence="4" id="KW-0067">ATP-binding</keyword>
<evidence type="ECO:0000256" key="1">
    <source>
        <dbReference type="ARBA" id="ARBA00006432"/>
    </source>
</evidence>
<reference evidence="8" key="1">
    <citation type="submission" date="2020-05" db="EMBL/GenBank/DDBJ databases">
        <authorList>
            <person name="Chiriac C."/>
            <person name="Salcher M."/>
            <person name="Ghai R."/>
            <person name="Kavagutti S V."/>
        </authorList>
    </citation>
    <scope>NUCLEOTIDE SEQUENCE</scope>
</reference>
<dbReference type="PANTHER" id="PTHR42921">
    <property type="entry name" value="ACETOACETYL-COA SYNTHETASE"/>
    <property type="match status" value="1"/>
</dbReference>
<dbReference type="Pfam" id="PF00501">
    <property type="entry name" value="AMP-binding"/>
    <property type="match status" value="1"/>
</dbReference>
<name>A0A6J6FRG4_9ZZZZ</name>
<dbReference type="NCBIfam" id="NF002937">
    <property type="entry name" value="PRK03584.1"/>
    <property type="match status" value="1"/>
</dbReference>
<dbReference type="InterPro" id="IPR045851">
    <property type="entry name" value="AMP-bd_C_sf"/>
</dbReference>
<dbReference type="Pfam" id="PF13193">
    <property type="entry name" value="AMP-binding_C"/>
    <property type="match status" value="1"/>
</dbReference>
<keyword evidence="3" id="KW-0547">Nucleotide-binding</keyword>
<keyword evidence="2" id="KW-0436">Ligase</keyword>
<dbReference type="InterPro" id="IPR020845">
    <property type="entry name" value="AMP-binding_CS"/>
</dbReference>
<comment type="similarity">
    <text evidence="1">Belongs to the ATP-dependent AMP-binding enzyme family.</text>
</comment>
<gene>
    <name evidence="8" type="ORF">UFOPK1788_00449</name>
</gene>
<evidence type="ECO:0000256" key="2">
    <source>
        <dbReference type="ARBA" id="ARBA00022598"/>
    </source>
</evidence>
<dbReference type="Gene3D" id="3.30.300.30">
    <property type="match status" value="1"/>
</dbReference>
<dbReference type="GO" id="GO:0005524">
    <property type="term" value="F:ATP binding"/>
    <property type="evidence" value="ECO:0007669"/>
    <property type="project" value="UniProtKB-KW"/>
</dbReference>
<feature type="domain" description="AMP-binding enzyme C-terminal" evidence="6">
    <location>
        <begin position="508"/>
        <end position="579"/>
    </location>
</feature>
<dbReference type="GO" id="GO:0006629">
    <property type="term" value="P:lipid metabolic process"/>
    <property type="evidence" value="ECO:0007669"/>
    <property type="project" value="InterPro"/>
</dbReference>
<dbReference type="InterPro" id="IPR000873">
    <property type="entry name" value="AMP-dep_synth/lig_dom"/>
</dbReference>
<sequence length="618" mass="67015">MLMQRIIDRHGFANFRELHRWSIEFPDAFWREAWEDLRIVGDPGLRASEGTGFEGTRWFPDAQLNVVDTLLRGKPNDEVMVSLAEESPRLSLTRGQLTEQVAACASALRAAGVQPGDRVAAWTPNVPETVVFALGALAIGAVVSTASTDFGPSALVDRFGQIEPTVLLASSSYQYGGKQFDLTESIDQVAALLPSVTTLLVIGASGSHATWDDWLAPHRGVPLTTTSLPFDHPGFILFSSGTTGRPKCIVHSAAGVLLKDLSEQGYHLDVRENDRVMYSTTCGWMMWNWLVCGLGRGAAIVLVDGSPGYPDINRLWEIAESEKLTFLGVSAALIDSWRKAEVEPRQHFDLGALRTIASTGSPLAEAGYDWVASSVSPEVVVASIAGGTDLCGCLVLGVDTEPVQRGEIQGPALGLDVTVFRADGTEAEIGEDGELVCRTPFPTVPLRFWGDDDGSRRHAAYFERFPDVWAHGDYARKTPTGGFEILGRLDATLNVKGVRIGTAEIYRVVLSIPGIVEALAVEQPHDGDTRVVLFVVVKGSLDSALESQIRSTLRSQASPRHVPSLIVAAPEMPRTRSGKMTELAIADIVTGRAERDTSSLANPESLEWFREWARSTQL</sequence>
<dbReference type="InterPro" id="IPR025110">
    <property type="entry name" value="AMP-bd_C"/>
</dbReference>
<dbReference type="NCBIfam" id="TIGR01217">
    <property type="entry name" value="ac_ac_CoA_syn"/>
    <property type="match status" value="1"/>
</dbReference>
<dbReference type="EMBL" id="CAEZUE010000042">
    <property type="protein sequence ID" value="CAB4589624.1"/>
    <property type="molecule type" value="Genomic_DNA"/>
</dbReference>
<organism evidence="8">
    <name type="scientific">freshwater metagenome</name>
    <dbReference type="NCBI Taxonomy" id="449393"/>
    <lineage>
        <taxon>unclassified sequences</taxon>
        <taxon>metagenomes</taxon>
        <taxon>ecological metagenomes</taxon>
    </lineage>
</organism>
<accession>A0A6J6FRG4</accession>
<proteinExistence type="inferred from homology"/>
<evidence type="ECO:0000256" key="3">
    <source>
        <dbReference type="ARBA" id="ARBA00022741"/>
    </source>
</evidence>
<dbReference type="InterPro" id="IPR005914">
    <property type="entry name" value="Acac_CoA_synth"/>
</dbReference>
<evidence type="ECO:0000313" key="8">
    <source>
        <dbReference type="EMBL" id="CAB4589624.1"/>
    </source>
</evidence>
<dbReference type="SUPFAM" id="SSF56801">
    <property type="entry name" value="Acetyl-CoA synthetase-like"/>
    <property type="match status" value="1"/>
</dbReference>
<dbReference type="PROSITE" id="PS00455">
    <property type="entry name" value="AMP_BINDING"/>
    <property type="match status" value="1"/>
</dbReference>
<evidence type="ECO:0000259" key="5">
    <source>
        <dbReference type="Pfam" id="PF00501"/>
    </source>
</evidence>
<dbReference type="Pfam" id="PF16177">
    <property type="entry name" value="ACAS_N"/>
    <property type="match status" value="1"/>
</dbReference>
<evidence type="ECO:0000259" key="6">
    <source>
        <dbReference type="Pfam" id="PF13193"/>
    </source>
</evidence>
<dbReference type="InterPro" id="IPR042099">
    <property type="entry name" value="ANL_N_sf"/>
</dbReference>
<dbReference type="InterPro" id="IPR032387">
    <property type="entry name" value="ACAS_N"/>
</dbReference>
<feature type="domain" description="Acetyl-coenzyme A synthetase N-terminal" evidence="7">
    <location>
        <begin position="16"/>
        <end position="67"/>
    </location>
</feature>
<dbReference type="GO" id="GO:0030729">
    <property type="term" value="F:acetoacetate-CoA ligase activity"/>
    <property type="evidence" value="ECO:0007669"/>
    <property type="project" value="InterPro"/>
</dbReference>
<feature type="domain" description="AMP-dependent synthetase/ligase" evidence="5">
    <location>
        <begin position="73"/>
        <end position="440"/>
    </location>
</feature>
<dbReference type="Gene3D" id="3.40.50.12780">
    <property type="entry name" value="N-terminal domain of ligase-like"/>
    <property type="match status" value="1"/>
</dbReference>